<keyword evidence="5" id="KW-1185">Reference proteome</keyword>
<comment type="caution">
    <text evidence="4">The sequence shown here is derived from an EMBL/GenBank/DDBJ whole genome shotgun (WGS) entry which is preliminary data.</text>
</comment>
<name>A0A417YGP6_9BACI</name>
<dbReference type="RefSeq" id="WP_118889474.1">
    <property type="nucleotide sequence ID" value="NZ_PHUT01000007.1"/>
</dbReference>
<dbReference type="PROSITE" id="PS50935">
    <property type="entry name" value="SSB"/>
    <property type="match status" value="1"/>
</dbReference>
<feature type="region of interest" description="Disordered" evidence="3">
    <location>
        <begin position="1"/>
        <end position="49"/>
    </location>
</feature>
<feature type="compositionally biased region" description="Low complexity" evidence="3">
    <location>
        <begin position="1"/>
        <end position="37"/>
    </location>
</feature>
<protein>
    <recommendedName>
        <fullName evidence="6">Single-stranded DNA-binding protein</fullName>
    </recommendedName>
</protein>
<gene>
    <name evidence="4" type="ORF">D1B32_11800</name>
</gene>
<accession>A0A417YGP6</accession>
<sequence>MNNGFNNNGFQQPQGGFQQPQGGFQQPQGQFNPNQNTGGNGGGSNSPSFSEITIIARLTEDPKSEVMSSGAKVAKATIANNHRGQDAPTDFWNIEVWVNQGGRSSTHDFLMDYCKSGRQVFVKGIPHLKRRKRQNNGQDVLDPNGKAIYDYYPTIRVNELMGLGAGQNKGNNSGSGQQQQTQQNNFQNQGNPQQFQGQQPQGGFVPPQGGFGGPGVAPQQPQGQQFGPPQGQFVGQ</sequence>
<dbReference type="InterPro" id="IPR012340">
    <property type="entry name" value="NA-bd_OB-fold"/>
</dbReference>
<keyword evidence="1 2" id="KW-0238">DNA-binding</keyword>
<dbReference type="GO" id="GO:0003697">
    <property type="term" value="F:single-stranded DNA binding"/>
    <property type="evidence" value="ECO:0007669"/>
    <property type="project" value="InterPro"/>
</dbReference>
<dbReference type="EMBL" id="QWEH01000007">
    <property type="protein sequence ID" value="RHW31916.1"/>
    <property type="molecule type" value="Genomic_DNA"/>
</dbReference>
<dbReference type="Gene3D" id="2.40.50.140">
    <property type="entry name" value="Nucleic acid-binding proteins"/>
    <property type="match status" value="1"/>
</dbReference>
<evidence type="ECO:0000256" key="1">
    <source>
        <dbReference type="ARBA" id="ARBA00023125"/>
    </source>
</evidence>
<dbReference type="AlphaFoldDB" id="A0A417YGP6"/>
<evidence type="ECO:0008006" key="6">
    <source>
        <dbReference type="Google" id="ProtNLM"/>
    </source>
</evidence>
<dbReference type="Pfam" id="PF00436">
    <property type="entry name" value="SSB"/>
    <property type="match status" value="1"/>
</dbReference>
<proteinExistence type="predicted"/>
<evidence type="ECO:0000313" key="5">
    <source>
        <dbReference type="Proteomes" id="UP000285456"/>
    </source>
</evidence>
<dbReference type="OrthoDB" id="2974750at2"/>
<organism evidence="4 5">
    <name type="scientific">Oceanobacillus profundus</name>
    <dbReference type="NCBI Taxonomy" id="372463"/>
    <lineage>
        <taxon>Bacteria</taxon>
        <taxon>Bacillati</taxon>
        <taxon>Bacillota</taxon>
        <taxon>Bacilli</taxon>
        <taxon>Bacillales</taxon>
        <taxon>Bacillaceae</taxon>
        <taxon>Oceanobacillus</taxon>
    </lineage>
</organism>
<evidence type="ECO:0000313" key="4">
    <source>
        <dbReference type="EMBL" id="RHW31916.1"/>
    </source>
</evidence>
<reference evidence="4 5" key="1">
    <citation type="journal article" date="2007" name="Int. J. Syst. Evol. Microbiol.">
        <title>Oceanobacillus profundus sp. nov., isolated from a deep-sea sediment core.</title>
        <authorList>
            <person name="Kim Y.G."/>
            <person name="Choi D.H."/>
            <person name="Hyun S."/>
            <person name="Cho B.C."/>
        </authorList>
    </citation>
    <scope>NUCLEOTIDE SEQUENCE [LARGE SCALE GENOMIC DNA]</scope>
    <source>
        <strain evidence="4 5">DSM 18246</strain>
    </source>
</reference>
<dbReference type="SUPFAM" id="SSF50249">
    <property type="entry name" value="Nucleic acid-binding proteins"/>
    <property type="match status" value="1"/>
</dbReference>
<evidence type="ECO:0000256" key="3">
    <source>
        <dbReference type="SAM" id="MobiDB-lite"/>
    </source>
</evidence>
<feature type="compositionally biased region" description="Low complexity" evidence="3">
    <location>
        <begin position="166"/>
        <end position="208"/>
    </location>
</feature>
<feature type="region of interest" description="Disordered" evidence="3">
    <location>
        <begin position="163"/>
        <end position="236"/>
    </location>
</feature>
<dbReference type="Proteomes" id="UP000285456">
    <property type="component" value="Unassembled WGS sequence"/>
</dbReference>
<evidence type="ECO:0000256" key="2">
    <source>
        <dbReference type="PROSITE-ProRule" id="PRU00252"/>
    </source>
</evidence>
<dbReference type="InterPro" id="IPR000424">
    <property type="entry name" value="Primosome_PriB/ssb"/>
</dbReference>
<feature type="compositionally biased region" description="Low complexity" evidence="3">
    <location>
        <begin position="216"/>
        <end position="236"/>
    </location>
</feature>